<keyword evidence="2" id="KW-1133">Transmembrane helix</keyword>
<dbReference type="EMBL" id="CP022579">
    <property type="protein sequence ID" value="QEL66530.1"/>
    <property type="molecule type" value="Genomic_DNA"/>
</dbReference>
<name>A0A5C1EC76_9RHOO</name>
<feature type="region of interest" description="Disordered" evidence="1">
    <location>
        <begin position="82"/>
        <end position="110"/>
    </location>
</feature>
<keyword evidence="2" id="KW-0812">Transmembrane</keyword>
<proteinExistence type="predicted"/>
<sequence length="296" mass="32326">MNPNLNKSHIDTLLAEGKYAVVNFAHPVFFCTVVSIKTFLNVMKHTIKAIRASIPSNSKGQVAVQIKGEILVMQVVDHSEAPGGDLFSQTESDESSAETSARAAQSTAEIKAEAARQASSKFVNAAQELASDAETHPRTLEDINAVIALNDDPTALRSAYVAALQPEVTLDFIEHQQILGGHGSAPAGFVSKETFVLHNCRLTINNTQLSVTAPNHDANWQRIQKSFGKTTPLRAHNTDIMRRLRIAAALDVQVSLEVSVFELTGKRKRYLTPLRILNESEIVESCKQELELLSSS</sequence>
<evidence type="ECO:0000256" key="2">
    <source>
        <dbReference type="SAM" id="Phobius"/>
    </source>
</evidence>
<reference evidence="3 4" key="1">
    <citation type="submission" date="2017-07" db="EMBL/GenBank/DDBJ databases">
        <title>Complete genome sequence of Oryzomicrobium terrae TPP412.</title>
        <authorList>
            <person name="Chiu L.-W."/>
            <person name="Lo K.-J."/>
            <person name="Tsai Y.-M."/>
            <person name="Lin S.-S."/>
            <person name="Kuo C.-H."/>
            <person name="Liu C.-T."/>
        </authorList>
    </citation>
    <scope>NUCLEOTIDE SEQUENCE [LARGE SCALE GENOMIC DNA]</scope>
    <source>
        <strain evidence="3 4">TPP412</strain>
    </source>
</reference>
<dbReference type="AlphaFoldDB" id="A0A5C1EC76"/>
<evidence type="ECO:0000313" key="3">
    <source>
        <dbReference type="EMBL" id="QEL66530.1"/>
    </source>
</evidence>
<feature type="compositionally biased region" description="Low complexity" evidence="1">
    <location>
        <begin position="97"/>
        <end position="109"/>
    </location>
</feature>
<accession>A0A5C1EC76</accession>
<dbReference type="KEGG" id="otr:OTERR_30540"/>
<keyword evidence="4" id="KW-1185">Reference proteome</keyword>
<feature type="transmembrane region" description="Helical" evidence="2">
    <location>
        <begin position="20"/>
        <end position="40"/>
    </location>
</feature>
<gene>
    <name evidence="3" type="ORF">OTERR_30540</name>
</gene>
<organism evidence="3 4">
    <name type="scientific">Oryzomicrobium terrae</name>
    <dbReference type="NCBI Taxonomy" id="1735038"/>
    <lineage>
        <taxon>Bacteria</taxon>
        <taxon>Pseudomonadati</taxon>
        <taxon>Pseudomonadota</taxon>
        <taxon>Betaproteobacteria</taxon>
        <taxon>Rhodocyclales</taxon>
        <taxon>Rhodocyclaceae</taxon>
        <taxon>Oryzomicrobium</taxon>
    </lineage>
</organism>
<keyword evidence="2" id="KW-0472">Membrane</keyword>
<dbReference type="RefSeq" id="WP_149426334.1">
    <property type="nucleotide sequence ID" value="NZ_CP022579.1"/>
</dbReference>
<protein>
    <submittedName>
        <fullName evidence="3">Uncharacterized protein</fullName>
    </submittedName>
</protein>
<evidence type="ECO:0000313" key="4">
    <source>
        <dbReference type="Proteomes" id="UP000323671"/>
    </source>
</evidence>
<dbReference type="Proteomes" id="UP000323671">
    <property type="component" value="Chromosome"/>
</dbReference>
<evidence type="ECO:0000256" key="1">
    <source>
        <dbReference type="SAM" id="MobiDB-lite"/>
    </source>
</evidence>